<feature type="transmembrane region" description="Helical" evidence="1">
    <location>
        <begin position="34"/>
        <end position="54"/>
    </location>
</feature>
<keyword evidence="3" id="KW-1185">Reference proteome</keyword>
<keyword evidence="1" id="KW-0472">Membrane</keyword>
<dbReference type="AlphaFoldDB" id="A0A2T7A5N9"/>
<evidence type="ECO:0000313" key="2">
    <source>
        <dbReference type="EMBL" id="PUU83020.1"/>
    </source>
</evidence>
<keyword evidence="1" id="KW-0812">Transmembrane</keyword>
<comment type="caution">
    <text evidence="2">The sequence shown here is derived from an EMBL/GenBank/DDBJ whole genome shotgun (WGS) entry which is preliminary data.</text>
</comment>
<sequence length="99" mass="11341">MLRLLRNTRYIKCGWRSSRRSISGRGRKGGRRGILLGALGGWLSVVSFFPPVFLPNLRICEHHFNVLILSPLFRFPFCGKVPPRGLFSPTTMVFDSYRT</sequence>
<protein>
    <submittedName>
        <fullName evidence="2">Uncharacterized protein</fullName>
    </submittedName>
</protein>
<keyword evidence="1" id="KW-1133">Transmembrane helix</keyword>
<reference evidence="2 3" key="1">
    <citation type="submission" date="2017-04" db="EMBL/GenBank/DDBJ databases">
        <title>Draft genome sequence of Tuber borchii Vittad., a whitish edible truffle.</title>
        <authorList>
            <consortium name="DOE Joint Genome Institute"/>
            <person name="Murat C."/>
            <person name="Kuo A."/>
            <person name="Barry K.W."/>
            <person name="Clum A."/>
            <person name="Dockter R.B."/>
            <person name="Fauchery L."/>
            <person name="Iotti M."/>
            <person name="Kohler A."/>
            <person name="Labutti K."/>
            <person name="Lindquist E.A."/>
            <person name="Lipzen A."/>
            <person name="Ohm R.A."/>
            <person name="Wang M."/>
            <person name="Grigoriev I.V."/>
            <person name="Zambonelli A."/>
            <person name="Martin F.M."/>
        </authorList>
    </citation>
    <scope>NUCLEOTIDE SEQUENCE [LARGE SCALE GENOMIC DNA]</scope>
    <source>
        <strain evidence="2 3">Tbo3840</strain>
    </source>
</reference>
<accession>A0A2T7A5N9</accession>
<evidence type="ECO:0000256" key="1">
    <source>
        <dbReference type="SAM" id="Phobius"/>
    </source>
</evidence>
<dbReference type="EMBL" id="NESQ01000018">
    <property type="protein sequence ID" value="PUU83020.1"/>
    <property type="molecule type" value="Genomic_DNA"/>
</dbReference>
<dbReference type="Proteomes" id="UP000244722">
    <property type="component" value="Unassembled WGS sequence"/>
</dbReference>
<gene>
    <name evidence="2" type="ORF">B9Z19DRAFT_1039963</name>
</gene>
<name>A0A2T7A5N9_TUBBO</name>
<evidence type="ECO:0000313" key="3">
    <source>
        <dbReference type="Proteomes" id="UP000244722"/>
    </source>
</evidence>
<organism evidence="2 3">
    <name type="scientific">Tuber borchii</name>
    <name type="common">White truffle</name>
    <dbReference type="NCBI Taxonomy" id="42251"/>
    <lineage>
        <taxon>Eukaryota</taxon>
        <taxon>Fungi</taxon>
        <taxon>Dikarya</taxon>
        <taxon>Ascomycota</taxon>
        <taxon>Pezizomycotina</taxon>
        <taxon>Pezizomycetes</taxon>
        <taxon>Pezizales</taxon>
        <taxon>Tuberaceae</taxon>
        <taxon>Tuber</taxon>
    </lineage>
</organism>
<proteinExistence type="predicted"/>